<dbReference type="Pfam" id="PF09720">
    <property type="entry name" value="Unstab_antitox"/>
    <property type="match status" value="1"/>
</dbReference>
<reference evidence="1 2" key="2">
    <citation type="journal article" date="2003" name="DNA Res.">
        <title>Complete genome structure of Gloeobacter violaceus PCC 7421, a cyanobacterium that lacks thylakoids (supplement).</title>
        <authorList>
            <person name="Nakamura Y."/>
            <person name="Kaneko T."/>
            <person name="Sato S."/>
            <person name="Mimuro M."/>
            <person name="Miyashita H."/>
            <person name="Tsuchiya T."/>
            <person name="Sasamoto S."/>
            <person name="Watanabe A."/>
            <person name="Kawashima K."/>
            <person name="Kishida Y."/>
            <person name="Kiyokawa C."/>
            <person name="Kohara M."/>
            <person name="Matsumoto M."/>
            <person name="Matsuno A."/>
            <person name="Nakazaki N."/>
            <person name="Shimpo S."/>
            <person name="Takeuchi C."/>
            <person name="Yamada M."/>
            <person name="Tabata S."/>
        </authorList>
    </citation>
    <scope>NUCLEOTIDE SEQUENCE [LARGE SCALE GENOMIC DNA]</scope>
    <source>
        <strain evidence="2">ATCC 29082 / PCC 7421</strain>
    </source>
</reference>
<proteinExistence type="predicted"/>
<dbReference type="EnsemblBacteria" id="BAC89631">
    <property type="protein sequence ID" value="BAC89631"/>
    <property type="gene ID" value="BAC89631"/>
</dbReference>
<gene>
    <name evidence="1" type="ordered locus">gsr1690</name>
</gene>
<sequence length="72" mass="8385">MDALSQDEITRLTPQERLALIEQLWDSLDESAIPLPDSQQAELSRRLVSLHDDRSQALTWEQLRSELARRRS</sequence>
<dbReference type="OrthoDB" id="8909055at2"/>
<evidence type="ECO:0000313" key="1">
    <source>
        <dbReference type="EMBL" id="BAC89631.1"/>
    </source>
</evidence>
<dbReference type="KEGG" id="gvi:gsr1690"/>
<dbReference type="AlphaFoldDB" id="Q7NJZ1"/>
<evidence type="ECO:0000313" key="2">
    <source>
        <dbReference type="Proteomes" id="UP000000557"/>
    </source>
</evidence>
<organism evidence="1 2">
    <name type="scientific">Gloeobacter violaceus (strain ATCC 29082 / PCC 7421)</name>
    <dbReference type="NCBI Taxonomy" id="251221"/>
    <lineage>
        <taxon>Bacteria</taxon>
        <taxon>Bacillati</taxon>
        <taxon>Cyanobacteriota</taxon>
        <taxon>Cyanophyceae</taxon>
        <taxon>Gloeobacterales</taxon>
        <taxon>Gloeobacteraceae</taxon>
        <taxon>Gloeobacter</taxon>
    </lineage>
</organism>
<dbReference type="EMBL" id="BA000045">
    <property type="protein sequence ID" value="BAC89631.1"/>
    <property type="molecule type" value="Genomic_DNA"/>
</dbReference>
<dbReference type="RefSeq" id="WP_011141689.1">
    <property type="nucleotide sequence ID" value="NC_005125.1"/>
</dbReference>
<dbReference type="NCBIfam" id="TIGR02574">
    <property type="entry name" value="stabl_TIGR02574"/>
    <property type="match status" value="1"/>
</dbReference>
<protein>
    <submittedName>
        <fullName evidence="1">Gsr1690 protein</fullName>
    </submittedName>
</protein>
<dbReference type="InterPro" id="IPR013406">
    <property type="entry name" value="CHP02574_addiction_mod"/>
</dbReference>
<reference evidence="1 2" key="1">
    <citation type="journal article" date="2003" name="DNA Res.">
        <title>Complete genome structure of Gloeobacter violaceus PCC 7421, a cyanobacterium that lacks thylakoids.</title>
        <authorList>
            <person name="Nakamura Y."/>
            <person name="Kaneko T."/>
            <person name="Sato S."/>
            <person name="Mimuro M."/>
            <person name="Miyashita H."/>
            <person name="Tsuchiya T."/>
            <person name="Sasamoto S."/>
            <person name="Watanabe A."/>
            <person name="Kawashima K."/>
            <person name="Kishida Y."/>
            <person name="Kiyokawa C."/>
            <person name="Kohara M."/>
            <person name="Matsumoto M."/>
            <person name="Matsuno A."/>
            <person name="Nakazaki N."/>
            <person name="Shimpo S."/>
            <person name="Takeuchi C."/>
            <person name="Yamada M."/>
            <person name="Tabata S."/>
        </authorList>
    </citation>
    <scope>NUCLEOTIDE SEQUENCE [LARGE SCALE GENOMIC DNA]</scope>
    <source>
        <strain evidence="2">ATCC 29082 / PCC 7421</strain>
    </source>
</reference>
<dbReference type="HOGENOM" id="CLU_185169_1_0_3"/>
<accession>Q7NJZ1</accession>
<keyword evidence="2" id="KW-1185">Reference proteome</keyword>
<dbReference type="Proteomes" id="UP000000557">
    <property type="component" value="Chromosome"/>
</dbReference>
<name>Q7NJZ1_GLOVI</name>
<dbReference type="InParanoid" id="Q7NJZ1"/>